<dbReference type="GO" id="GO:0016787">
    <property type="term" value="F:hydrolase activity"/>
    <property type="evidence" value="ECO:0007669"/>
    <property type="project" value="UniProtKB-KW"/>
</dbReference>
<reference evidence="2" key="1">
    <citation type="journal article" date="2019" name="Int. J. Syst. Evol. Microbiol.">
        <title>The Global Catalogue of Microorganisms (GCM) 10K type strain sequencing project: providing services to taxonomists for standard genome sequencing and annotation.</title>
        <authorList>
            <consortium name="The Broad Institute Genomics Platform"/>
            <consortium name="The Broad Institute Genome Sequencing Center for Infectious Disease"/>
            <person name="Wu L."/>
            <person name="Ma J."/>
        </authorList>
    </citation>
    <scope>NUCLEOTIDE SEQUENCE [LARGE SCALE GENOMIC DNA]</scope>
    <source>
        <strain evidence="2">JCM 10083</strain>
    </source>
</reference>
<sequence length="272" mass="30802">MQRLALFDLDNTLIDLDGAFRRWAREFANEHRLSGEAIGWLLELDQAGYPHREVFFAKVRDRFMLSEPVEVLWSRYRRRMPHLVHFRPEVLGGLARLRASGWRIAVVTNGTADNQLGNIQQTGLAEAVDAYALSDIEGVRKPKVGLVEIAAKRCGMSVVDGRWVIGRQIPPLSRRLCQRWTAVDVLDLATDQPGTPTRVRRELSEAVTIADSDAHRAWPGRSTVADRLRRSLPPDEGLVECVLRRSSSEPGKPRRRRWALADHGVEEVSCEE</sequence>
<dbReference type="Proteomes" id="UP001596514">
    <property type="component" value="Unassembled WGS sequence"/>
</dbReference>
<dbReference type="Pfam" id="PF00702">
    <property type="entry name" value="Hydrolase"/>
    <property type="match status" value="1"/>
</dbReference>
<keyword evidence="1" id="KW-0378">Hydrolase</keyword>
<gene>
    <name evidence="1" type="ORF">ACFQVD_30715</name>
</gene>
<evidence type="ECO:0000313" key="1">
    <source>
        <dbReference type="EMBL" id="MFC7604493.1"/>
    </source>
</evidence>
<organism evidence="1 2">
    <name type="scientific">Streptosporangium amethystogenes subsp. fukuiense</name>
    <dbReference type="NCBI Taxonomy" id="698418"/>
    <lineage>
        <taxon>Bacteria</taxon>
        <taxon>Bacillati</taxon>
        <taxon>Actinomycetota</taxon>
        <taxon>Actinomycetes</taxon>
        <taxon>Streptosporangiales</taxon>
        <taxon>Streptosporangiaceae</taxon>
        <taxon>Streptosporangium</taxon>
    </lineage>
</organism>
<keyword evidence="2" id="KW-1185">Reference proteome</keyword>
<dbReference type="EC" id="3.1.3.-" evidence="1"/>
<name>A0ABW2T772_9ACTN</name>
<dbReference type="SUPFAM" id="SSF56784">
    <property type="entry name" value="HAD-like"/>
    <property type="match status" value="1"/>
</dbReference>
<comment type="caution">
    <text evidence="1">The sequence shown here is derived from an EMBL/GenBank/DDBJ whole genome shotgun (WGS) entry which is preliminary data.</text>
</comment>
<proteinExistence type="predicted"/>
<protein>
    <submittedName>
        <fullName evidence="1">HAD family hydrolase</fullName>
        <ecNumber evidence="1">3.1.3.-</ecNumber>
    </submittedName>
</protein>
<dbReference type="SFLD" id="SFLDG01129">
    <property type="entry name" value="C1.5:_HAD__Beta-PGM__Phosphata"/>
    <property type="match status" value="1"/>
</dbReference>
<dbReference type="Gene3D" id="3.40.50.1000">
    <property type="entry name" value="HAD superfamily/HAD-like"/>
    <property type="match status" value="1"/>
</dbReference>
<dbReference type="RefSeq" id="WP_343972417.1">
    <property type="nucleotide sequence ID" value="NZ_BAAAGK010000093.1"/>
</dbReference>
<evidence type="ECO:0000313" key="2">
    <source>
        <dbReference type="Proteomes" id="UP001596514"/>
    </source>
</evidence>
<dbReference type="InterPro" id="IPR023214">
    <property type="entry name" value="HAD_sf"/>
</dbReference>
<dbReference type="SFLD" id="SFLDS00003">
    <property type="entry name" value="Haloacid_Dehalogenase"/>
    <property type="match status" value="1"/>
</dbReference>
<dbReference type="InterPro" id="IPR036412">
    <property type="entry name" value="HAD-like_sf"/>
</dbReference>
<dbReference type="EMBL" id="JBHTEE010000001">
    <property type="protein sequence ID" value="MFC7604493.1"/>
    <property type="molecule type" value="Genomic_DNA"/>
</dbReference>
<accession>A0ABW2T772</accession>